<comment type="caution">
    <text evidence="2">The sequence shown here is derived from an EMBL/GenBank/DDBJ whole genome shotgun (WGS) entry which is preliminary data.</text>
</comment>
<dbReference type="AlphaFoldDB" id="A0A9X8WIY3"/>
<evidence type="ECO:0000256" key="1">
    <source>
        <dbReference type="SAM" id="Phobius"/>
    </source>
</evidence>
<keyword evidence="1" id="KW-0472">Membrane</keyword>
<accession>A0A9X8WIY3</accession>
<proteinExistence type="predicted"/>
<keyword evidence="1" id="KW-1133">Transmembrane helix</keyword>
<feature type="transmembrane region" description="Helical" evidence="1">
    <location>
        <begin position="15"/>
        <end position="41"/>
    </location>
</feature>
<reference evidence="2 3" key="1">
    <citation type="submission" date="2017-01" db="EMBL/GenBank/DDBJ databases">
        <authorList>
            <person name="Varghese N."/>
            <person name="Submissions S."/>
        </authorList>
    </citation>
    <scope>NUCLEOTIDE SEQUENCE [LARGE SCALE GENOMIC DNA]</scope>
    <source>
        <strain evidence="2 3">DSM 44280</strain>
    </source>
</reference>
<sequence>MLGAPIAVEWSRFVVALYAVFLIFAAFFAPVTAGLGYGFLLQFSAIAPEYRTVVYKVKDYFLPVVTISTTNLSDEAIPLQQDLSRTQTISASVNGSKKAIENEGIF</sequence>
<gene>
    <name evidence="2" type="ORF">SAMN05421802_11732</name>
</gene>
<keyword evidence="3" id="KW-1185">Reference proteome</keyword>
<dbReference type="RefSeq" id="WP_143313322.1">
    <property type="nucleotide sequence ID" value="NZ_CABLBV010000035.1"/>
</dbReference>
<evidence type="ECO:0000313" key="2">
    <source>
        <dbReference type="EMBL" id="SIQ52495.1"/>
    </source>
</evidence>
<dbReference type="Proteomes" id="UP000185547">
    <property type="component" value="Unassembled WGS sequence"/>
</dbReference>
<evidence type="ECO:0000313" key="3">
    <source>
        <dbReference type="Proteomes" id="UP000185547"/>
    </source>
</evidence>
<name>A0A9X8WIY3_9CORY</name>
<dbReference type="EMBL" id="FTMH01000017">
    <property type="protein sequence ID" value="SIQ52495.1"/>
    <property type="molecule type" value="Genomic_DNA"/>
</dbReference>
<protein>
    <submittedName>
        <fullName evidence="2">Uncharacterized protein</fullName>
    </submittedName>
</protein>
<keyword evidence="1" id="KW-0812">Transmembrane</keyword>
<organism evidence="2 3">
    <name type="scientific">Corynebacterium afermentans</name>
    <dbReference type="NCBI Taxonomy" id="38286"/>
    <lineage>
        <taxon>Bacteria</taxon>
        <taxon>Bacillati</taxon>
        <taxon>Actinomycetota</taxon>
        <taxon>Actinomycetes</taxon>
        <taxon>Mycobacteriales</taxon>
        <taxon>Corynebacteriaceae</taxon>
        <taxon>Corynebacterium</taxon>
    </lineage>
</organism>
<dbReference type="OrthoDB" id="4428135at2"/>